<evidence type="ECO:0000313" key="2">
    <source>
        <dbReference type="Proteomes" id="UP001057402"/>
    </source>
</evidence>
<name>A0ACB9S1X5_9MYRT</name>
<organism evidence="1 2">
    <name type="scientific">Melastoma candidum</name>
    <dbReference type="NCBI Taxonomy" id="119954"/>
    <lineage>
        <taxon>Eukaryota</taxon>
        <taxon>Viridiplantae</taxon>
        <taxon>Streptophyta</taxon>
        <taxon>Embryophyta</taxon>
        <taxon>Tracheophyta</taxon>
        <taxon>Spermatophyta</taxon>
        <taxon>Magnoliopsida</taxon>
        <taxon>eudicotyledons</taxon>
        <taxon>Gunneridae</taxon>
        <taxon>Pentapetalae</taxon>
        <taxon>rosids</taxon>
        <taxon>malvids</taxon>
        <taxon>Myrtales</taxon>
        <taxon>Melastomataceae</taxon>
        <taxon>Melastomatoideae</taxon>
        <taxon>Melastomateae</taxon>
        <taxon>Melastoma</taxon>
    </lineage>
</organism>
<gene>
    <name evidence="1" type="ORF">MLD38_009848</name>
</gene>
<reference evidence="2" key="1">
    <citation type="journal article" date="2023" name="Front. Plant Sci.">
        <title>Chromosomal-level genome assembly of Melastoma candidum provides insights into trichome evolution.</title>
        <authorList>
            <person name="Zhong Y."/>
            <person name="Wu W."/>
            <person name="Sun C."/>
            <person name="Zou P."/>
            <person name="Liu Y."/>
            <person name="Dai S."/>
            <person name="Zhou R."/>
        </authorList>
    </citation>
    <scope>NUCLEOTIDE SEQUENCE [LARGE SCALE GENOMIC DNA]</scope>
</reference>
<evidence type="ECO:0000313" key="1">
    <source>
        <dbReference type="EMBL" id="KAI4384081.1"/>
    </source>
</evidence>
<comment type="caution">
    <text evidence="1">The sequence shown here is derived from an EMBL/GenBank/DDBJ whole genome shotgun (WGS) entry which is preliminary data.</text>
</comment>
<dbReference type="EMBL" id="CM042882">
    <property type="protein sequence ID" value="KAI4384081.1"/>
    <property type="molecule type" value="Genomic_DNA"/>
</dbReference>
<proteinExistence type="predicted"/>
<accession>A0ACB9S1X5</accession>
<dbReference type="Proteomes" id="UP001057402">
    <property type="component" value="Chromosome 3"/>
</dbReference>
<keyword evidence="2" id="KW-1185">Reference proteome</keyword>
<sequence length="764" mass="84054">MPSFNASTDVKGPELKPRLLRFLLRELVPGKKRQLGDPSDVSRVVSVVRTHGLLSESEGGLGEKLAANWKSAVDDWVDRLMNLIPSDMPDRSWAGVCLLGVTCQECSFSRFSDSYSSWFEGLIKLIQVNDISRFVRVASFVSLSDLFVRLGHLSSGKKDGAIFAGRLIQPTLKLLIEDGSEALWDAGMDLFSSIINSFPSAFNRQYYDSVESTIASKIIQGKCSTSLSKKLAYCLAALPRSKGDEETWSLLMLKILLSVNRHLDDIFRGLEEEFKSEEAVRLLVPPGKDPPHFLGCEPTLDGVPAQDIKGMSTSSACALIICCCEMLTNAYPVPVYVPVASLLVLAERVLMVDGSVPRTSSPFVTAMQQESLCLDLPVLHSHCLELLIALNGGMRSLMLPHAPYVGRLIERYSKKCIWPEQRINLYAVMKTFLISMGVGTSIFLSKAVISNALKDLSLETDSVIALSSTLSKASEGSQETKRKRKRKHAFDTGNHEAEHDLVDKEVQKLLETVPASVRIAALEALETLLTVGGALKSETWKPQIDDLLIDVASSLLENEAMISLGEGASASENLQLASLKALLASILSQTRARPAHLSKSLELYRRGRKEVGTKVGEFCAHALLTLEVLIHPRGLLLTEHAGATMAISNSIVVNKFNIRTEGPREGIVFGRGSFVNGVSQTGLEDDYLHREWIENVEADHTPKRKKSLKSTSDDPSAKHSIGSSSGKVEMTPLDRMDADVRLGMTVRIVARYDIRRIWIRPTRQ</sequence>
<protein>
    <submittedName>
        <fullName evidence="1">Uncharacterized protein</fullName>
    </submittedName>
</protein>